<reference evidence="1 2" key="1">
    <citation type="submission" date="2021-03" db="EMBL/GenBank/DDBJ databases">
        <title>Complete genome sequence of Streptomyces cyanogenus S136, producer of anticancer angucycline landomycin A.</title>
        <authorList>
            <person name="Hrab P."/>
            <person name="Ruckert C."/>
            <person name="Busche T."/>
            <person name="Ostash I."/>
            <person name="Kalinowski J."/>
            <person name="Fedorenko V."/>
            <person name="Yushchuk O."/>
            <person name="Ostash B."/>
        </authorList>
    </citation>
    <scope>NUCLEOTIDE SEQUENCE [LARGE SCALE GENOMIC DNA]</scope>
    <source>
        <strain evidence="1 2">S136</strain>
    </source>
</reference>
<dbReference type="Proteomes" id="UP000663908">
    <property type="component" value="Chromosome"/>
</dbReference>
<gene>
    <name evidence="1" type="ORF">S1361_32665</name>
</gene>
<evidence type="ECO:0000313" key="1">
    <source>
        <dbReference type="EMBL" id="QTE02130.1"/>
    </source>
</evidence>
<protein>
    <submittedName>
        <fullName evidence="1">Uncharacterized protein</fullName>
    </submittedName>
</protein>
<keyword evidence="2" id="KW-1185">Reference proteome</keyword>
<evidence type="ECO:0000313" key="2">
    <source>
        <dbReference type="Proteomes" id="UP000663908"/>
    </source>
</evidence>
<accession>A0ABX7TZB5</accession>
<dbReference type="EMBL" id="CP071839">
    <property type="protein sequence ID" value="QTE02130.1"/>
    <property type="molecule type" value="Genomic_DNA"/>
</dbReference>
<sequence>MRGAAMHTLGYADDVLGPAAPRVDRSARLHDLGVVARSLLTVVEMTAEYEARQALYGAAARQQVITGRLRSPRL</sequence>
<proteinExistence type="predicted"/>
<name>A0ABX7TZB5_STRCY</name>
<organism evidence="1 2">
    <name type="scientific">Streptomyces cyanogenus</name>
    <dbReference type="NCBI Taxonomy" id="80860"/>
    <lineage>
        <taxon>Bacteria</taxon>
        <taxon>Bacillati</taxon>
        <taxon>Actinomycetota</taxon>
        <taxon>Actinomycetes</taxon>
        <taxon>Kitasatosporales</taxon>
        <taxon>Streptomycetaceae</taxon>
        <taxon>Streptomyces</taxon>
    </lineage>
</organism>